<organism evidence="4 5">
    <name type="scientific">Larinioides sclopetarius</name>
    <dbReference type="NCBI Taxonomy" id="280406"/>
    <lineage>
        <taxon>Eukaryota</taxon>
        <taxon>Metazoa</taxon>
        <taxon>Ecdysozoa</taxon>
        <taxon>Arthropoda</taxon>
        <taxon>Chelicerata</taxon>
        <taxon>Arachnida</taxon>
        <taxon>Araneae</taxon>
        <taxon>Araneomorphae</taxon>
        <taxon>Entelegynae</taxon>
        <taxon>Araneoidea</taxon>
        <taxon>Araneidae</taxon>
        <taxon>Larinioides</taxon>
    </lineage>
</organism>
<keyword evidence="1" id="KW-1133">Transmembrane helix</keyword>
<dbReference type="Pfam" id="PF20146">
    <property type="entry name" value="NRF"/>
    <property type="match status" value="1"/>
</dbReference>
<accession>A0AAV2A555</accession>
<feature type="transmembrane region" description="Helical" evidence="1">
    <location>
        <begin position="373"/>
        <end position="394"/>
    </location>
</feature>
<reference evidence="4 5" key="1">
    <citation type="submission" date="2024-04" db="EMBL/GenBank/DDBJ databases">
        <authorList>
            <person name="Rising A."/>
            <person name="Reimegard J."/>
            <person name="Sonavane S."/>
            <person name="Akerstrom W."/>
            <person name="Nylinder S."/>
            <person name="Hedman E."/>
            <person name="Kallberg Y."/>
        </authorList>
    </citation>
    <scope>NUCLEOTIDE SEQUENCE [LARGE SCALE GENOMIC DNA]</scope>
</reference>
<feature type="transmembrane region" description="Helical" evidence="1">
    <location>
        <begin position="656"/>
        <end position="677"/>
    </location>
</feature>
<feature type="transmembrane region" description="Helical" evidence="1">
    <location>
        <begin position="623"/>
        <end position="644"/>
    </location>
</feature>
<evidence type="ECO:0000256" key="1">
    <source>
        <dbReference type="SAM" id="Phobius"/>
    </source>
</evidence>
<dbReference type="EMBL" id="CAXIEN010000104">
    <property type="protein sequence ID" value="CAL1277773.1"/>
    <property type="molecule type" value="Genomic_DNA"/>
</dbReference>
<dbReference type="SMART" id="SM00703">
    <property type="entry name" value="NRF"/>
    <property type="match status" value="1"/>
</dbReference>
<evidence type="ECO:0000256" key="2">
    <source>
        <dbReference type="SAM" id="SignalP"/>
    </source>
</evidence>
<keyword evidence="1" id="KW-0812">Transmembrane</keyword>
<feature type="transmembrane region" description="Helical" evidence="1">
    <location>
        <begin position="227"/>
        <end position="254"/>
    </location>
</feature>
<keyword evidence="1" id="KW-0472">Membrane</keyword>
<feature type="transmembrane region" description="Helical" evidence="1">
    <location>
        <begin position="334"/>
        <end position="353"/>
    </location>
</feature>
<feature type="chain" id="PRO_5043584335" description="Nose resistant-to-fluoxetine protein N-terminal domain-containing protein" evidence="2">
    <location>
        <begin position="24"/>
        <end position="735"/>
    </location>
</feature>
<dbReference type="InterPro" id="IPR002656">
    <property type="entry name" value="Acyl_transf_3_dom"/>
</dbReference>
<feature type="transmembrane region" description="Helical" evidence="1">
    <location>
        <begin position="697"/>
        <end position="718"/>
    </location>
</feature>
<feature type="transmembrane region" description="Helical" evidence="1">
    <location>
        <begin position="414"/>
        <end position="431"/>
    </location>
</feature>
<dbReference type="PANTHER" id="PTHR11161:SF0">
    <property type="entry name" value="O-ACYLTRANSFERASE LIKE PROTEIN"/>
    <property type="match status" value="1"/>
</dbReference>
<dbReference type="GO" id="GO:0016747">
    <property type="term" value="F:acyltransferase activity, transferring groups other than amino-acyl groups"/>
    <property type="evidence" value="ECO:0007669"/>
    <property type="project" value="InterPro"/>
</dbReference>
<dbReference type="Pfam" id="PF01757">
    <property type="entry name" value="Acyl_transf_3"/>
    <property type="match status" value="1"/>
</dbReference>
<feature type="transmembrane region" description="Helical" evidence="1">
    <location>
        <begin position="507"/>
        <end position="526"/>
    </location>
</feature>
<evidence type="ECO:0000313" key="5">
    <source>
        <dbReference type="Proteomes" id="UP001497382"/>
    </source>
</evidence>
<feature type="transmembrane region" description="Helical" evidence="1">
    <location>
        <begin position="561"/>
        <end position="578"/>
    </location>
</feature>
<feature type="signal peptide" evidence="2">
    <location>
        <begin position="1"/>
        <end position="23"/>
    </location>
</feature>
<gene>
    <name evidence="4" type="ORF">LARSCL_LOCUS9398</name>
</gene>
<dbReference type="Proteomes" id="UP001497382">
    <property type="component" value="Unassembled WGS sequence"/>
</dbReference>
<sequence length="735" mass="84131">MHLNLIKLMSLLNLIVFNNCILAETITEEDSKDFYNFYNLESRSPKHANVSKRILFTSEEDELFLDQFQKFLGNYNYRIVANLLSQTATDKCFRDFNYIFEGLSFAEWPVKMLDSFGKPESGILRGNIKWLGEFDECLEIYAPPIEGADVGDFRGKYCTLQMTVQVKKMNLTLSMAVCLPDSCDSSETIHDVTRHLNLTNLFPVFGNQISSALNSSKLTCQKSPENLTAGAIFVLCLISIFVLLALIGSSITVYEYFMEAKAKNDLPPEVNAAESLSTGNSSIASEAEHHHSLPMWLEKSKGFFSCFCLITNSERILNTDSAEGQLPCLHGIRFLSMSWVILCHAYATCFLAIRNPAGVFKFIDHWTFQIILNGFYSVDSFFLLSAFLVAHLFFKQCEKTDGRIPWMYFYIHRYIRLTPVYMIVVAFYSTLNKYLGSGPIWPDAAANTDPNCDVSLWRNLLYFSNFQPDIQKCMAWTWYLANDMQFYIISPLFLVTLWRWPKIGYSVMASFLCITYITSFVITYKYNLVTGLSNVASKFSDINQFFSQWSEYFSKFYIKPYTRFDPYLIGIALAYFLFRRKQSNAEKLNLITLSGGWAIASGVTFTCLFGLYHQNPSTVAASFYNALNRSGFACGLAWVIFVCINDQGGVVNSILSWKLLIPFSRLTFCAYLLHPIIEIVYFNSVRRLIEFSHTILIIHYLGFLIFSYAAAFVTSLLFESPVIRLERLIRNKFSS</sequence>
<evidence type="ECO:0000313" key="4">
    <source>
        <dbReference type="EMBL" id="CAL1277773.1"/>
    </source>
</evidence>
<feature type="domain" description="Nose resistant-to-fluoxetine protein N-terminal" evidence="3">
    <location>
        <begin position="89"/>
        <end position="211"/>
    </location>
</feature>
<feature type="transmembrane region" description="Helical" evidence="1">
    <location>
        <begin position="590"/>
        <end position="611"/>
    </location>
</feature>
<name>A0AAV2A555_9ARAC</name>
<keyword evidence="5" id="KW-1185">Reference proteome</keyword>
<dbReference type="InterPro" id="IPR052728">
    <property type="entry name" value="O2_lipid_transport_reg"/>
</dbReference>
<dbReference type="PANTHER" id="PTHR11161">
    <property type="entry name" value="O-ACYLTRANSFERASE"/>
    <property type="match status" value="1"/>
</dbReference>
<keyword evidence="2" id="KW-0732">Signal</keyword>
<feature type="transmembrane region" description="Helical" evidence="1">
    <location>
        <begin position="484"/>
        <end position="500"/>
    </location>
</feature>
<protein>
    <recommendedName>
        <fullName evidence="3">Nose resistant-to-fluoxetine protein N-terminal domain-containing protein</fullName>
    </recommendedName>
</protein>
<dbReference type="AlphaFoldDB" id="A0AAV2A555"/>
<proteinExistence type="predicted"/>
<evidence type="ECO:0000259" key="3">
    <source>
        <dbReference type="SMART" id="SM00703"/>
    </source>
</evidence>
<dbReference type="InterPro" id="IPR006621">
    <property type="entry name" value="Nose-resist-to-fluoxetine_N"/>
</dbReference>
<comment type="caution">
    <text evidence="4">The sequence shown here is derived from an EMBL/GenBank/DDBJ whole genome shotgun (WGS) entry which is preliminary data.</text>
</comment>